<evidence type="ECO:0000313" key="12">
    <source>
        <dbReference type="EMBL" id="MDI5973830.1"/>
    </source>
</evidence>
<dbReference type="Gene3D" id="1.20.5.3310">
    <property type="match status" value="1"/>
</dbReference>
<evidence type="ECO:0000256" key="8">
    <source>
        <dbReference type="ARBA" id="ARBA00023136"/>
    </source>
</evidence>
<name>A0AA90KIX4_9ACTN</name>
<dbReference type="PANTHER" id="PTHR42982">
    <property type="entry name" value="SEC-INDEPENDENT PROTEIN TRANSLOCASE PROTEIN TATA"/>
    <property type="match status" value="1"/>
</dbReference>
<dbReference type="NCBIfam" id="TIGR01411">
    <property type="entry name" value="tatAE"/>
    <property type="match status" value="1"/>
</dbReference>
<dbReference type="GO" id="GO:0008320">
    <property type="term" value="F:protein transmembrane transporter activity"/>
    <property type="evidence" value="ECO:0007669"/>
    <property type="project" value="UniProtKB-UniRule"/>
</dbReference>
<dbReference type="RefSeq" id="WP_271314546.1">
    <property type="nucleotide sequence ID" value="NZ_JAAGKO020000004.1"/>
</dbReference>
<dbReference type="EMBL" id="JABXJJ020000053">
    <property type="protein sequence ID" value="MDI5973830.1"/>
    <property type="molecule type" value="Genomic_DNA"/>
</dbReference>
<evidence type="ECO:0000256" key="1">
    <source>
        <dbReference type="ARBA" id="ARBA00004162"/>
    </source>
</evidence>
<comment type="subunit">
    <text evidence="9">The Tat system comprises two distinct complexes: a TatABC complex, containing multiple copies of TatA, TatB and TatC subunits, and a separate TatA complex, containing only TatA subunits. Substrates initially bind to the TatABC complex, which probably triggers association of the separate TatA complex to form the active translocon.</text>
</comment>
<dbReference type="EMBL" id="JAAGKO020000004">
    <property type="protein sequence ID" value="MDI5961982.1"/>
    <property type="molecule type" value="Genomic_DNA"/>
</dbReference>
<evidence type="ECO:0000256" key="10">
    <source>
        <dbReference type="SAM" id="MobiDB-lite"/>
    </source>
</evidence>
<dbReference type="Proteomes" id="UP001156398">
    <property type="component" value="Unassembled WGS sequence"/>
</dbReference>
<keyword evidence="3 9" id="KW-1003">Cell membrane</keyword>
<dbReference type="InterPro" id="IPR006312">
    <property type="entry name" value="TatA/E"/>
</dbReference>
<keyword evidence="8 9" id="KW-0472">Membrane</keyword>
<keyword evidence="6 9" id="KW-1133">Transmembrane helix</keyword>
<dbReference type="NCBIfam" id="NF001854">
    <property type="entry name" value="PRK00575.1"/>
    <property type="match status" value="1"/>
</dbReference>
<keyword evidence="4 9" id="KW-0812">Transmembrane</keyword>
<evidence type="ECO:0000256" key="3">
    <source>
        <dbReference type="ARBA" id="ARBA00022475"/>
    </source>
</evidence>
<keyword evidence="13" id="KW-1185">Reference proteome</keyword>
<keyword evidence="5 9" id="KW-0653">Protein transport</keyword>
<evidence type="ECO:0000256" key="2">
    <source>
        <dbReference type="ARBA" id="ARBA00022448"/>
    </source>
</evidence>
<evidence type="ECO:0000256" key="4">
    <source>
        <dbReference type="ARBA" id="ARBA00022692"/>
    </source>
</evidence>
<evidence type="ECO:0000256" key="7">
    <source>
        <dbReference type="ARBA" id="ARBA00023010"/>
    </source>
</evidence>
<evidence type="ECO:0000256" key="9">
    <source>
        <dbReference type="HAMAP-Rule" id="MF_00236"/>
    </source>
</evidence>
<evidence type="ECO:0000256" key="6">
    <source>
        <dbReference type="ARBA" id="ARBA00022989"/>
    </source>
</evidence>
<dbReference type="Pfam" id="PF02416">
    <property type="entry name" value="TatA_B_E"/>
    <property type="match status" value="1"/>
</dbReference>
<keyword evidence="2 9" id="KW-0813">Transport</keyword>
<keyword evidence="7 9" id="KW-0811">Translocation</keyword>
<sequence length="92" mass="10161">MFRNGLEPWHLIIVLVVVFLLFGAKRMPDTARALGKSLRILKSETRALKEDFKEGHSGENDGVAHKTIKAAPGESAARQVPVAEPEPETTQR</sequence>
<protein>
    <recommendedName>
        <fullName evidence="9">Sec-independent protein translocase protein TatA</fullName>
    </recommendedName>
</protein>
<dbReference type="HAMAP" id="MF_00236">
    <property type="entry name" value="TatA_E"/>
    <property type="match status" value="1"/>
</dbReference>
<evidence type="ECO:0000256" key="5">
    <source>
        <dbReference type="ARBA" id="ARBA00022927"/>
    </source>
</evidence>
<dbReference type="AlphaFoldDB" id="A0AA90KIX4"/>
<accession>A0AA90KIX4</accession>
<comment type="function">
    <text evidence="9">Part of the twin-arginine translocation (Tat) system that transports large folded proteins containing a characteristic twin-arginine motif in their signal peptide across membranes. TatA could form the protein-conducting channel of the Tat system.</text>
</comment>
<comment type="subcellular location">
    <subcellularLocation>
        <location evidence="1 9">Cell membrane</location>
        <topology evidence="1 9">Single-pass membrane protein</topology>
    </subcellularLocation>
</comment>
<evidence type="ECO:0000313" key="11">
    <source>
        <dbReference type="EMBL" id="MDI5961982.1"/>
    </source>
</evidence>
<feature type="region of interest" description="Disordered" evidence="10">
    <location>
        <begin position="69"/>
        <end position="92"/>
    </location>
</feature>
<comment type="similarity">
    <text evidence="9">Belongs to the TatA/E family.</text>
</comment>
<evidence type="ECO:0000313" key="13">
    <source>
        <dbReference type="Proteomes" id="UP001156398"/>
    </source>
</evidence>
<comment type="caution">
    <text evidence="12">The sequence shown here is derived from an EMBL/GenBank/DDBJ whole genome shotgun (WGS) entry which is preliminary data.</text>
</comment>
<dbReference type="PANTHER" id="PTHR42982:SF8">
    <property type="entry name" value="SEC-INDEPENDENT PROTEIN TRANSLOCASE PROTEIN TATA"/>
    <property type="match status" value="1"/>
</dbReference>
<reference evidence="12 13" key="1">
    <citation type="submission" date="2023-05" db="EMBL/GenBank/DDBJ databases">
        <title>Streptantibioticus silvisoli sp. nov., acidotolerant actinomycetes 1 from pine litter.</title>
        <authorList>
            <person name="Swiecimska M."/>
            <person name="Golinska P."/>
            <person name="Sangal V."/>
            <person name="Wachnowicz B."/>
            <person name="Goodfellow M."/>
        </authorList>
    </citation>
    <scope>NUCLEOTIDE SEQUENCE</scope>
    <source>
        <strain evidence="12">SL13</strain>
        <strain evidence="11 13">SL54</strain>
    </source>
</reference>
<dbReference type="InterPro" id="IPR003369">
    <property type="entry name" value="TatA/B/E"/>
</dbReference>
<gene>
    <name evidence="9 12" type="primary">tatA</name>
    <name evidence="11" type="ORF">POF43_004455</name>
    <name evidence="12" type="ORF">POF50_031580</name>
</gene>
<proteinExistence type="inferred from homology"/>
<organism evidence="12">
    <name type="scientific">Streptantibioticus silvisoli</name>
    <dbReference type="NCBI Taxonomy" id="2705255"/>
    <lineage>
        <taxon>Bacteria</taxon>
        <taxon>Bacillati</taxon>
        <taxon>Actinomycetota</taxon>
        <taxon>Actinomycetes</taxon>
        <taxon>Kitasatosporales</taxon>
        <taxon>Streptomycetaceae</taxon>
        <taxon>Streptantibioticus</taxon>
    </lineage>
</organism>
<feature type="transmembrane region" description="Helical" evidence="9">
    <location>
        <begin position="6"/>
        <end position="24"/>
    </location>
</feature>
<dbReference type="GO" id="GO:0033281">
    <property type="term" value="C:TAT protein transport complex"/>
    <property type="evidence" value="ECO:0007669"/>
    <property type="project" value="UniProtKB-UniRule"/>
</dbReference>
<dbReference type="GO" id="GO:0043953">
    <property type="term" value="P:protein transport by the Tat complex"/>
    <property type="evidence" value="ECO:0007669"/>
    <property type="project" value="UniProtKB-UniRule"/>
</dbReference>